<feature type="domain" description="DUF4240" evidence="1">
    <location>
        <begin position="1"/>
        <end position="125"/>
    </location>
</feature>
<gene>
    <name evidence="2" type="ORF">GCM10009665_60560</name>
</gene>
<accession>A0ABN1WVI1</accession>
<proteinExistence type="predicted"/>
<dbReference type="RefSeq" id="WP_344445269.1">
    <property type="nucleotide sequence ID" value="NZ_BAAALF010000154.1"/>
</dbReference>
<dbReference type="Proteomes" id="UP001500037">
    <property type="component" value="Unassembled WGS sequence"/>
</dbReference>
<dbReference type="InterPro" id="IPR025334">
    <property type="entry name" value="DUF4240"/>
</dbReference>
<reference evidence="2 3" key="1">
    <citation type="journal article" date="2019" name="Int. J. Syst. Evol. Microbiol.">
        <title>The Global Catalogue of Microorganisms (GCM) 10K type strain sequencing project: providing services to taxonomists for standard genome sequencing and annotation.</title>
        <authorList>
            <consortium name="The Broad Institute Genomics Platform"/>
            <consortium name="The Broad Institute Genome Sequencing Center for Infectious Disease"/>
            <person name="Wu L."/>
            <person name="Ma J."/>
        </authorList>
    </citation>
    <scope>NUCLEOTIDE SEQUENCE [LARGE SCALE GENOMIC DNA]</scope>
    <source>
        <strain evidence="2 3">JCM 13004</strain>
    </source>
</reference>
<keyword evidence="3" id="KW-1185">Reference proteome</keyword>
<dbReference type="EMBL" id="BAAALF010000154">
    <property type="protein sequence ID" value="GAA1262832.1"/>
    <property type="molecule type" value="Genomic_DNA"/>
</dbReference>
<protein>
    <recommendedName>
        <fullName evidence="1">DUF4240 domain-containing protein</fullName>
    </recommendedName>
</protein>
<dbReference type="Pfam" id="PF14024">
    <property type="entry name" value="DUF4240"/>
    <property type="match status" value="1"/>
</dbReference>
<evidence type="ECO:0000313" key="3">
    <source>
        <dbReference type="Proteomes" id="UP001500037"/>
    </source>
</evidence>
<name>A0ABN1WVI1_9ACTN</name>
<organism evidence="2 3">
    <name type="scientific">Kitasatospora nipponensis</name>
    <dbReference type="NCBI Taxonomy" id="258049"/>
    <lineage>
        <taxon>Bacteria</taxon>
        <taxon>Bacillati</taxon>
        <taxon>Actinomycetota</taxon>
        <taxon>Actinomycetes</taxon>
        <taxon>Kitasatosporales</taxon>
        <taxon>Streptomycetaceae</taxon>
        <taxon>Kitasatospora</taxon>
    </lineage>
</organism>
<sequence length="207" mass="22536">MDIDGFWHLIEDARLGTTPGEDQAAVLVRLLARLAPQEITAFQRRYRECRARSCTEPLWVAACLIDGEADDEGFDSFRDWLIGLGRVRFEAALADPDSLAAVPWDGRSIEDAENLAQAAPDAYRQLTGGELPLPDVALERAFAGGPRTVQEASHLLPRLTARAGRTAWRTVTVAGPLAGAFPDEQDGFVFRTVDWQHPGRDSAGGPG</sequence>
<evidence type="ECO:0000259" key="1">
    <source>
        <dbReference type="Pfam" id="PF14024"/>
    </source>
</evidence>
<evidence type="ECO:0000313" key="2">
    <source>
        <dbReference type="EMBL" id="GAA1262832.1"/>
    </source>
</evidence>
<comment type="caution">
    <text evidence="2">The sequence shown here is derived from an EMBL/GenBank/DDBJ whole genome shotgun (WGS) entry which is preliminary data.</text>
</comment>